<evidence type="ECO:0000256" key="2">
    <source>
        <dbReference type="ARBA" id="ARBA00023136"/>
    </source>
</evidence>
<dbReference type="eggNOG" id="COG1409">
    <property type="taxonomic scope" value="Bacteria"/>
</dbReference>
<dbReference type="Proteomes" id="UP000011910">
    <property type="component" value="Unassembled WGS sequence"/>
</dbReference>
<gene>
    <name evidence="4" type="ORF">ADICEAN_00839</name>
</gene>
<name>M7N5R0_9BACT</name>
<proteinExistence type="predicted"/>
<comment type="subcellular location">
    <subcellularLocation>
        <location evidence="1">Membrane</location>
    </subcellularLocation>
</comment>
<keyword evidence="2" id="KW-0472">Membrane</keyword>
<dbReference type="InterPro" id="IPR000184">
    <property type="entry name" value="Bac_surfAg_D15"/>
</dbReference>
<dbReference type="Gene3D" id="3.60.21.10">
    <property type="match status" value="1"/>
</dbReference>
<accession>M7N5R0</accession>
<dbReference type="Pfam" id="PF01103">
    <property type="entry name" value="Omp85"/>
    <property type="match status" value="1"/>
</dbReference>
<evidence type="ECO:0000313" key="4">
    <source>
        <dbReference type="EMBL" id="EMR03968.1"/>
    </source>
</evidence>
<sequence>MMHTKPAAVSWSWALPLAFFIAACGAVKPYIAREQRSWQEVALPPAEELLHTVYLVGDAGKPDKDRQEPSLRLLESQLRGQYRSEQDGGISQLPDSLKSVIFLGDNIYEDGLSAPDDPDREEEERIIVEQMQVVQSWAGTPVFIPGNHDWNHSRVGGLEKVMRQGEFVRQFLDNPRAFLPFNGCPGPVALPVGDNVVLVLIDSEWWLTPHRRPRGPEGGCNVESELDFIVQLDDMLSRYSDKHIVLALHHPLKSNGNHGGHYNLGDHIFPLRLKYANAYVPLPLIGSIYPLGRMYGVSRQDIANPKYQQLINALTSITEGRTNVVIAAGHEHNLQLQELNGVMHIVSGSGAKETFCVGGRDALFVHRSKGFARLNYYKNGEVWVEFWVPEGDGEQGTLTFRTPLYALTPAESKEVKEAVADLNYSDSTKVVAANPEYAQRSRLSRAIWGDHYRQEWSTPIEVRYLDLQRAKGGLTPIRKGGGKQTLSLRLLNPDSIQYQFRSIDKIPSAILPPGLQTTFAADVVQDQISSAHPYGSFTVPRMADAIGIYHTDPELYYMPSSALLGPYISDFGGMIGLLEIRPDEDLTAYRNFGFTQNAISTRNMLSKLQEDNDDDIDQPLYLRTRLFDMLIGDWDRHEDQWRWAEFEKEGKGKRYLPIPRDRDQVFVKFDGIVPWLGSRKWAVRHFSHFDYEFEDVKGLNLSALKMDRRLLSGLSYAQWQEQVAHIQENLEDVFIEEAMRQMPDEVFSISGPEIIAKLKSRRAVLDEAAREYYLALAKYVDVFGSDKHERFEVERLPDGSTRVVVYKIKKDGEQEHILYDRLFLPDETREIRLWGLAGEDEFRISGEAPDAILLRVIGGAEKDSYKDVSRVRGGRSIIYYDNVLDENKIEKGQETNLRLSNKDYINDYDADDFFYTYLGPRLSLAFNPDDGVFIGGGANLRSYGFRKSPAASDQTLLVNYAFATGAYNFRYKGAFYQAFGRGNDLLLDLSYQGPQFVLNYFGQGNESPKTEPIDFYRVRLNSFNAELLANRRLGPFINIGIGPHFRWVGVNENKDTYIDSDDFRTSDLYASEESMLGGRAYFRLDATNDPRIPTRGVIIENSLQYTNSLRSENINLTRLHSEFSIYISPNTDRFRPTIALRFGGQRNWGDYLFYQSAAIGNNTTLRGFRNYRFAGYGAAYQNTELRVPISPIYNYVFTGSWGLYGFIDHARVWAEGEDSIRWHRGFGPGAYLNLYQLFVVSGGVSFSREGPYFLLRSGFFF</sequence>
<dbReference type="SUPFAM" id="SSF56300">
    <property type="entry name" value="Metallo-dependent phosphatases"/>
    <property type="match status" value="1"/>
</dbReference>
<dbReference type="eggNOG" id="COG4775">
    <property type="taxonomic scope" value="Bacteria"/>
</dbReference>
<keyword evidence="5" id="KW-1185">Reference proteome</keyword>
<evidence type="ECO:0000256" key="1">
    <source>
        <dbReference type="ARBA" id="ARBA00004370"/>
    </source>
</evidence>
<dbReference type="InterPro" id="IPR029052">
    <property type="entry name" value="Metallo-depent_PP-like"/>
</dbReference>
<dbReference type="STRING" id="1279009.ADICEAN_00839"/>
<dbReference type="RefSeq" id="WP_009194241.1">
    <property type="nucleotide sequence ID" value="NZ_AODQ01000013.1"/>
</dbReference>
<comment type="caution">
    <text evidence="4">The sequence shown here is derived from an EMBL/GenBank/DDBJ whole genome shotgun (WGS) entry which is preliminary data.</text>
</comment>
<feature type="domain" description="Bacterial surface antigen (D15)" evidence="3">
    <location>
        <begin position="987"/>
        <end position="1224"/>
    </location>
</feature>
<organism evidence="4 5">
    <name type="scientific">Cesiribacter andamanensis AMV16</name>
    <dbReference type="NCBI Taxonomy" id="1279009"/>
    <lineage>
        <taxon>Bacteria</taxon>
        <taxon>Pseudomonadati</taxon>
        <taxon>Bacteroidota</taxon>
        <taxon>Cytophagia</taxon>
        <taxon>Cytophagales</taxon>
        <taxon>Cesiribacteraceae</taxon>
        <taxon>Cesiribacter</taxon>
    </lineage>
</organism>
<protein>
    <submittedName>
        <fullName evidence="4">Outer membrane protein/protective antigen OMA87</fullName>
    </submittedName>
</protein>
<reference evidence="4 5" key="1">
    <citation type="journal article" date="2013" name="Genome Announc.">
        <title>Draft Genome Sequence of Cesiribacter andamanensis Strain AMV16T, Isolated from a Soil Sample from a Mud Volcano in the Andaman Islands, India.</title>
        <authorList>
            <person name="Shivaji S."/>
            <person name="Ara S."/>
            <person name="Begum Z."/>
            <person name="Srinivas T.N."/>
            <person name="Singh A."/>
            <person name="Kumar Pinnaka A."/>
        </authorList>
    </citation>
    <scope>NUCLEOTIDE SEQUENCE [LARGE SCALE GENOMIC DNA]</scope>
    <source>
        <strain evidence="4 5">AMV16</strain>
    </source>
</reference>
<dbReference type="GO" id="GO:0019867">
    <property type="term" value="C:outer membrane"/>
    <property type="evidence" value="ECO:0007669"/>
    <property type="project" value="InterPro"/>
</dbReference>
<dbReference type="EMBL" id="AODQ01000013">
    <property type="protein sequence ID" value="EMR03968.1"/>
    <property type="molecule type" value="Genomic_DNA"/>
</dbReference>
<dbReference type="AlphaFoldDB" id="M7N5R0"/>
<dbReference type="PROSITE" id="PS51257">
    <property type="entry name" value="PROKAR_LIPOPROTEIN"/>
    <property type="match status" value="1"/>
</dbReference>
<evidence type="ECO:0000313" key="5">
    <source>
        <dbReference type="Proteomes" id="UP000011910"/>
    </source>
</evidence>
<evidence type="ECO:0000259" key="3">
    <source>
        <dbReference type="Pfam" id="PF01103"/>
    </source>
</evidence>